<dbReference type="AlphaFoldDB" id="A0A8C8UIV8"/>
<evidence type="ECO:0000256" key="1">
    <source>
        <dbReference type="ARBA" id="ARBA00004308"/>
    </source>
</evidence>
<organism evidence="5 6">
    <name type="scientific">Peromyscus maniculatus bairdii</name>
    <name type="common">Prairie deer mouse</name>
    <dbReference type="NCBI Taxonomy" id="230844"/>
    <lineage>
        <taxon>Eukaryota</taxon>
        <taxon>Metazoa</taxon>
        <taxon>Chordata</taxon>
        <taxon>Craniata</taxon>
        <taxon>Vertebrata</taxon>
        <taxon>Euteleostomi</taxon>
        <taxon>Mammalia</taxon>
        <taxon>Eutheria</taxon>
        <taxon>Euarchontoglires</taxon>
        <taxon>Glires</taxon>
        <taxon>Rodentia</taxon>
        <taxon>Myomorpha</taxon>
        <taxon>Muroidea</taxon>
        <taxon>Cricetidae</taxon>
        <taxon>Neotominae</taxon>
        <taxon>Peromyscus</taxon>
    </lineage>
</organism>
<dbReference type="GO" id="GO:0007165">
    <property type="term" value="P:signal transduction"/>
    <property type="evidence" value="ECO:0007669"/>
    <property type="project" value="InterPro"/>
</dbReference>
<keyword evidence="3" id="KW-0342">GTP-binding</keyword>
<dbReference type="PANTHER" id="PTHR24070">
    <property type="entry name" value="RAS, DI-RAS, AND RHEB FAMILY MEMBERS OF SMALL GTPASE SUPERFAMILY"/>
    <property type="match status" value="1"/>
</dbReference>
<dbReference type="GO" id="GO:0005525">
    <property type="term" value="F:GTP binding"/>
    <property type="evidence" value="ECO:0007669"/>
    <property type="project" value="UniProtKB-KW"/>
</dbReference>
<sequence>LRAPCWAGAPGEYRFAVVGAGGVGKNALTIQLIQNCFVDEYDPTIEDCYPKQVVIDGETCLLDILDTAGWEECVAVHDQYIHIGEAFLCVFANNSTKSFNNIHQYMEHIKWIKDSDDVPMVLVGNNKCERQRTQ</sequence>
<dbReference type="NCBIfam" id="TIGR00231">
    <property type="entry name" value="small_GTP"/>
    <property type="match status" value="1"/>
</dbReference>
<evidence type="ECO:0000313" key="6">
    <source>
        <dbReference type="Proteomes" id="UP000694547"/>
    </source>
</evidence>
<dbReference type="GO" id="GO:0012505">
    <property type="term" value="C:endomembrane system"/>
    <property type="evidence" value="ECO:0007669"/>
    <property type="project" value="UniProtKB-SubCell"/>
</dbReference>
<dbReference type="InterPro" id="IPR020849">
    <property type="entry name" value="Small_GTPase_Ras-type"/>
</dbReference>
<evidence type="ECO:0000256" key="2">
    <source>
        <dbReference type="ARBA" id="ARBA00022741"/>
    </source>
</evidence>
<name>A0A8C8UIV8_PERMB</name>
<dbReference type="InterPro" id="IPR027417">
    <property type="entry name" value="P-loop_NTPase"/>
</dbReference>
<keyword evidence="6" id="KW-1185">Reference proteome</keyword>
<dbReference type="Gene3D" id="3.40.50.300">
    <property type="entry name" value="P-loop containing nucleotide triphosphate hydrolases"/>
    <property type="match status" value="1"/>
</dbReference>
<evidence type="ECO:0000256" key="4">
    <source>
        <dbReference type="ARBA" id="ARBA00023136"/>
    </source>
</evidence>
<dbReference type="PROSITE" id="PS51419">
    <property type="entry name" value="RAB"/>
    <property type="match status" value="1"/>
</dbReference>
<dbReference type="SUPFAM" id="SSF52540">
    <property type="entry name" value="P-loop containing nucleoside triphosphate hydrolases"/>
    <property type="match status" value="1"/>
</dbReference>
<comment type="subcellular location">
    <subcellularLocation>
        <location evidence="1">Endomembrane system</location>
    </subcellularLocation>
</comment>
<dbReference type="Pfam" id="PF00071">
    <property type="entry name" value="Ras"/>
    <property type="match status" value="1"/>
</dbReference>
<keyword evidence="4" id="KW-0472">Membrane</keyword>
<dbReference type="GO" id="GO:0016020">
    <property type="term" value="C:membrane"/>
    <property type="evidence" value="ECO:0007669"/>
    <property type="project" value="InterPro"/>
</dbReference>
<evidence type="ECO:0000313" key="5">
    <source>
        <dbReference type="Ensembl" id="ENSPEMP00000032288.1"/>
    </source>
</evidence>
<dbReference type="Proteomes" id="UP000694547">
    <property type="component" value="Chromosome 11"/>
</dbReference>
<accession>A0A8C8UIV8</accession>
<dbReference type="GO" id="GO:0003924">
    <property type="term" value="F:GTPase activity"/>
    <property type="evidence" value="ECO:0007669"/>
    <property type="project" value="InterPro"/>
</dbReference>
<dbReference type="SMART" id="SM00173">
    <property type="entry name" value="RAS"/>
    <property type="match status" value="1"/>
</dbReference>
<dbReference type="PRINTS" id="PR00449">
    <property type="entry name" value="RASTRNSFRMNG"/>
</dbReference>
<reference evidence="5" key="2">
    <citation type="submission" date="2025-08" db="UniProtKB">
        <authorList>
            <consortium name="Ensembl"/>
        </authorList>
    </citation>
    <scope>IDENTIFICATION</scope>
</reference>
<reference evidence="5 6" key="1">
    <citation type="submission" date="2018-10" db="EMBL/GenBank/DDBJ databases">
        <title>Improved assembly of the deer mouse Peromyscus maniculatus genome.</title>
        <authorList>
            <person name="Lassance J.-M."/>
            <person name="Hoekstra H.E."/>
        </authorList>
    </citation>
    <scope>NUCLEOTIDE SEQUENCE [LARGE SCALE GENOMIC DNA]</scope>
</reference>
<dbReference type="InterPro" id="IPR001806">
    <property type="entry name" value="Small_GTPase"/>
</dbReference>
<protein>
    <submittedName>
        <fullName evidence="5">Uncharacterized protein</fullName>
    </submittedName>
</protein>
<dbReference type="GeneTree" id="ENSGT00940000155653"/>
<reference evidence="5" key="3">
    <citation type="submission" date="2025-09" db="UniProtKB">
        <authorList>
            <consortium name="Ensembl"/>
        </authorList>
    </citation>
    <scope>IDENTIFICATION</scope>
</reference>
<dbReference type="PROSITE" id="PS51421">
    <property type="entry name" value="RAS"/>
    <property type="match status" value="1"/>
</dbReference>
<proteinExistence type="predicted"/>
<dbReference type="Ensembl" id="ENSPEMT00000034642.1">
    <property type="protein sequence ID" value="ENSPEMP00000032288.1"/>
    <property type="gene ID" value="ENSPEMG00000027925.1"/>
</dbReference>
<evidence type="ECO:0000256" key="3">
    <source>
        <dbReference type="ARBA" id="ARBA00023134"/>
    </source>
</evidence>
<keyword evidence="2" id="KW-0547">Nucleotide-binding</keyword>
<dbReference type="InterPro" id="IPR005225">
    <property type="entry name" value="Small_GTP-bd"/>
</dbReference>